<dbReference type="AlphaFoldDB" id="A0A3B4H657"/>
<feature type="region of interest" description="Disordered" evidence="8">
    <location>
        <begin position="19"/>
        <end position="46"/>
    </location>
</feature>
<dbReference type="Pfam" id="PF03002">
    <property type="entry name" value="Somatostatin"/>
    <property type="match status" value="1"/>
</dbReference>
<feature type="compositionally biased region" description="Basic and acidic residues" evidence="8">
    <location>
        <begin position="33"/>
        <end position="46"/>
    </location>
</feature>
<comment type="similarity">
    <text evidence="3">Belongs to the somatostatin family.</text>
</comment>
<keyword evidence="7" id="KW-1015">Disulfide bond</keyword>
<dbReference type="Ensembl" id="ENSPNYT00000030645.1">
    <property type="protein sequence ID" value="ENSPNYP00000029914.1"/>
    <property type="gene ID" value="ENSPNYG00000022552.1"/>
</dbReference>
<protein>
    <recommendedName>
        <fullName evidence="9">Somatostatin/Cortistatin C-terminal domain-containing protein</fullName>
    </recommendedName>
</protein>
<dbReference type="GeneTree" id="ENSGT00940000176070"/>
<feature type="domain" description="Somatostatin/Cortistatin C-terminal" evidence="9">
    <location>
        <begin position="80"/>
        <end position="97"/>
    </location>
</feature>
<sequence length="97" mass="10993">MGSICLNKYLDVKLSFEGRNPPGPGGSLLLLRRGGEKTSKRDGNSITEKAFEDTQNRGVGDETRRGREEVTRRHLSLSQRERKAGCRNFFWKTFTSC</sequence>
<evidence type="ECO:0000256" key="8">
    <source>
        <dbReference type="SAM" id="MobiDB-lite"/>
    </source>
</evidence>
<evidence type="ECO:0000313" key="10">
    <source>
        <dbReference type="Ensembl" id="ENSPNYP00000029914.1"/>
    </source>
</evidence>
<evidence type="ECO:0000256" key="6">
    <source>
        <dbReference type="ARBA" id="ARBA00022702"/>
    </source>
</evidence>
<name>A0A3B4H657_9CICH</name>
<keyword evidence="6" id="KW-0372">Hormone</keyword>
<dbReference type="GO" id="GO:0005615">
    <property type="term" value="C:extracellular space"/>
    <property type="evidence" value="ECO:0007669"/>
    <property type="project" value="TreeGrafter"/>
</dbReference>
<keyword evidence="4" id="KW-0964">Secreted</keyword>
<comment type="subcellular location">
    <subcellularLocation>
        <location evidence="2">Secreted</location>
    </subcellularLocation>
</comment>
<organism evidence="10">
    <name type="scientific">Pundamilia nyererei</name>
    <dbReference type="NCBI Taxonomy" id="303518"/>
    <lineage>
        <taxon>Eukaryota</taxon>
        <taxon>Metazoa</taxon>
        <taxon>Chordata</taxon>
        <taxon>Craniata</taxon>
        <taxon>Vertebrata</taxon>
        <taxon>Euteleostomi</taxon>
        <taxon>Actinopterygii</taxon>
        <taxon>Neopterygii</taxon>
        <taxon>Teleostei</taxon>
        <taxon>Neoteleostei</taxon>
        <taxon>Acanthomorphata</taxon>
        <taxon>Ovalentaria</taxon>
        <taxon>Cichlomorphae</taxon>
        <taxon>Cichliformes</taxon>
        <taxon>Cichlidae</taxon>
        <taxon>African cichlids</taxon>
        <taxon>Pseudocrenilabrinae</taxon>
        <taxon>Haplochromini</taxon>
        <taxon>Pundamilia</taxon>
    </lineage>
</organism>
<evidence type="ECO:0000256" key="1">
    <source>
        <dbReference type="ARBA" id="ARBA00003524"/>
    </source>
</evidence>
<comment type="function">
    <text evidence="1">Somatostatin inhibits the release of somatotropin.</text>
</comment>
<evidence type="ECO:0000259" key="9">
    <source>
        <dbReference type="Pfam" id="PF03002"/>
    </source>
</evidence>
<dbReference type="GO" id="GO:0005179">
    <property type="term" value="F:hormone activity"/>
    <property type="evidence" value="ECO:0007669"/>
    <property type="project" value="UniProtKB-KW"/>
</dbReference>
<evidence type="ECO:0000256" key="3">
    <source>
        <dbReference type="ARBA" id="ARBA00008327"/>
    </source>
</evidence>
<dbReference type="InterPro" id="IPR004250">
    <property type="entry name" value="Somatostatin"/>
</dbReference>
<evidence type="ECO:0000256" key="2">
    <source>
        <dbReference type="ARBA" id="ARBA00004613"/>
    </source>
</evidence>
<proteinExistence type="inferred from homology"/>
<dbReference type="PANTHER" id="PTHR10558">
    <property type="entry name" value="SOMATOSTATIN"/>
    <property type="match status" value="1"/>
</dbReference>
<evidence type="ECO:0000256" key="7">
    <source>
        <dbReference type="ARBA" id="ARBA00023157"/>
    </source>
</evidence>
<keyword evidence="5" id="KW-0165">Cleavage on pair of basic residues</keyword>
<accession>A0A3B4H657</accession>
<reference evidence="10" key="1">
    <citation type="submission" date="2023-09" db="UniProtKB">
        <authorList>
            <consortium name="Ensembl"/>
        </authorList>
    </citation>
    <scope>IDENTIFICATION</scope>
</reference>
<dbReference type="GO" id="GO:0030334">
    <property type="term" value="P:regulation of cell migration"/>
    <property type="evidence" value="ECO:0007669"/>
    <property type="project" value="TreeGrafter"/>
</dbReference>
<evidence type="ECO:0000256" key="4">
    <source>
        <dbReference type="ARBA" id="ARBA00022525"/>
    </source>
</evidence>
<evidence type="ECO:0000256" key="5">
    <source>
        <dbReference type="ARBA" id="ARBA00022685"/>
    </source>
</evidence>
<dbReference type="InterPro" id="IPR018142">
    <property type="entry name" value="Somatostatin/Cortistatin_C"/>
</dbReference>